<evidence type="ECO:0000259" key="1">
    <source>
        <dbReference type="Pfam" id="PF00534"/>
    </source>
</evidence>
<dbReference type="EMBL" id="BART01017426">
    <property type="protein sequence ID" value="GAG77573.1"/>
    <property type="molecule type" value="Genomic_DNA"/>
</dbReference>
<dbReference type="InterPro" id="IPR001296">
    <property type="entry name" value="Glyco_trans_1"/>
</dbReference>
<reference evidence="2" key="1">
    <citation type="journal article" date="2014" name="Front. Microbiol.">
        <title>High frequency of phylogenetically diverse reductive dehalogenase-homologous genes in deep subseafloor sedimentary metagenomes.</title>
        <authorList>
            <person name="Kawai M."/>
            <person name="Futagami T."/>
            <person name="Toyoda A."/>
            <person name="Takaki Y."/>
            <person name="Nishi S."/>
            <person name="Hori S."/>
            <person name="Arai W."/>
            <person name="Tsubouchi T."/>
            <person name="Morono Y."/>
            <person name="Uchiyama I."/>
            <person name="Ito T."/>
            <person name="Fujiyama A."/>
            <person name="Inagaki F."/>
            <person name="Takami H."/>
        </authorList>
    </citation>
    <scope>NUCLEOTIDE SEQUENCE</scope>
    <source>
        <strain evidence="2">Expedition CK06-06</strain>
    </source>
</reference>
<dbReference type="Gene3D" id="3.40.50.2000">
    <property type="entry name" value="Glycogen Phosphorylase B"/>
    <property type="match status" value="2"/>
</dbReference>
<feature type="non-terminal residue" evidence="2">
    <location>
        <position position="278"/>
    </location>
</feature>
<proteinExistence type="predicted"/>
<name>X1AZR6_9ZZZZ</name>
<dbReference type="PANTHER" id="PTHR12526">
    <property type="entry name" value="GLYCOSYLTRANSFERASE"/>
    <property type="match status" value="1"/>
</dbReference>
<feature type="domain" description="Glycosyl transferase family 1" evidence="1">
    <location>
        <begin position="153"/>
        <end position="276"/>
    </location>
</feature>
<organism evidence="2">
    <name type="scientific">marine sediment metagenome</name>
    <dbReference type="NCBI Taxonomy" id="412755"/>
    <lineage>
        <taxon>unclassified sequences</taxon>
        <taxon>metagenomes</taxon>
        <taxon>ecological metagenomes</taxon>
    </lineage>
</organism>
<dbReference type="PANTHER" id="PTHR12526:SF572">
    <property type="entry name" value="BLL5144 PROTEIN"/>
    <property type="match status" value="1"/>
</dbReference>
<accession>X1AZR6</accession>
<dbReference type="GO" id="GO:0016757">
    <property type="term" value="F:glycosyltransferase activity"/>
    <property type="evidence" value="ECO:0007669"/>
    <property type="project" value="InterPro"/>
</dbReference>
<sequence length="278" mass="30898">MEAGNMKVAMISPWAVKCGIFTYTRALSEALAEKGVEVYIIRLPRFGRKSDPIFKQVVNKIPVKEIDLIHVQHEYGLYNNHDPTFYNGLKRLGKPIVSTMHAVGNLGIDLVISDASDKMIVHNDFCKKRLRVDSELIHHGCKSSEIVPRNVANQSLGIDERIPVIGYCGFISHAKGIETLIEAVSKIPKSALLMGGGWHTEQGTHYITSLTMMAERLLPHRCLWLGYVPEDELATAYGAMDIVVYPSVYSTESGALLMALSHGKAVIANRLPPFREKE</sequence>
<comment type="caution">
    <text evidence="2">The sequence shown here is derived from an EMBL/GenBank/DDBJ whole genome shotgun (WGS) entry which is preliminary data.</text>
</comment>
<dbReference type="AlphaFoldDB" id="X1AZR6"/>
<protein>
    <recommendedName>
        <fullName evidence="1">Glycosyl transferase family 1 domain-containing protein</fullName>
    </recommendedName>
</protein>
<evidence type="ECO:0000313" key="2">
    <source>
        <dbReference type="EMBL" id="GAG77573.1"/>
    </source>
</evidence>
<gene>
    <name evidence="2" type="ORF">S01H4_33175</name>
</gene>
<dbReference type="SUPFAM" id="SSF53756">
    <property type="entry name" value="UDP-Glycosyltransferase/glycogen phosphorylase"/>
    <property type="match status" value="1"/>
</dbReference>
<dbReference type="Pfam" id="PF00534">
    <property type="entry name" value="Glycos_transf_1"/>
    <property type="match status" value="1"/>
</dbReference>